<dbReference type="EC" id="3.1.1.73" evidence="1"/>
<sequence length="399" mass="43872">MNGRVDEKRDESDDRGLDDWHLTPWAALHISRDLCASANLNFGFFSAIFAPRNYSIWDRYLRGSSSTEQKFVIYVCLQICIAAQGVTEDDKEGRGPKTHHPSKLSTTSSSQQRPTACFSRFFAPYFLESDLNPMDISDFSQWYLKVLQQHSTLHLANDVTHPDSPAFPHDAWQLATTRPSIKPHYLQRHAFSTPVSPSIDFDSACSSIAAQISSSVPEYNVTTWFADLVSAGTNLTFPDNDPTCTRPSQVIFADMCRVSVSLPTSERSEISLEAWLPRNWTGGVLSTGNGGLAGCIKYEDLTYGSALGFATVGANNGHNGTSGLPFYHNTEVLEDFTYLSTPASSSAKVSPPPSTAPHIPNLTGWAAQQADVKAVKQAWYGLYTTKRSGNYAYLPGDKS</sequence>
<evidence type="ECO:0000256" key="5">
    <source>
        <dbReference type="ARBA" id="ARBA00022801"/>
    </source>
</evidence>
<organism evidence="9 10">
    <name type="scientific">Tetrapyrgos nigripes</name>
    <dbReference type="NCBI Taxonomy" id="182062"/>
    <lineage>
        <taxon>Eukaryota</taxon>
        <taxon>Fungi</taxon>
        <taxon>Dikarya</taxon>
        <taxon>Basidiomycota</taxon>
        <taxon>Agaricomycotina</taxon>
        <taxon>Agaricomycetes</taxon>
        <taxon>Agaricomycetidae</taxon>
        <taxon>Agaricales</taxon>
        <taxon>Marasmiineae</taxon>
        <taxon>Marasmiaceae</taxon>
        <taxon>Tetrapyrgos</taxon>
    </lineage>
</organism>
<keyword evidence="4" id="KW-0732">Signal</keyword>
<dbReference type="AlphaFoldDB" id="A0A8H5CH54"/>
<protein>
    <recommendedName>
        <fullName evidence="1">feruloyl esterase</fullName>
        <ecNumber evidence="1">3.1.1.73</ecNumber>
    </recommendedName>
</protein>
<gene>
    <name evidence="9" type="ORF">D9758_014567</name>
</gene>
<evidence type="ECO:0000256" key="6">
    <source>
        <dbReference type="ARBA" id="ARBA00023157"/>
    </source>
</evidence>
<feature type="region of interest" description="Disordered" evidence="8">
    <location>
        <begin position="88"/>
        <end position="111"/>
    </location>
</feature>
<dbReference type="OrthoDB" id="3039123at2759"/>
<dbReference type="Proteomes" id="UP000559256">
    <property type="component" value="Unassembled WGS sequence"/>
</dbReference>
<keyword evidence="5" id="KW-0378">Hydrolase</keyword>
<comment type="caution">
    <text evidence="9">The sequence shown here is derived from an EMBL/GenBank/DDBJ whole genome shotgun (WGS) entry which is preliminary data.</text>
</comment>
<evidence type="ECO:0000256" key="1">
    <source>
        <dbReference type="ARBA" id="ARBA00013091"/>
    </source>
</evidence>
<dbReference type="GO" id="GO:0030600">
    <property type="term" value="F:feruloyl esterase activity"/>
    <property type="evidence" value="ECO:0007669"/>
    <property type="project" value="UniProtKB-EC"/>
</dbReference>
<keyword evidence="3" id="KW-0858">Xylan degradation</keyword>
<evidence type="ECO:0000313" key="9">
    <source>
        <dbReference type="EMBL" id="KAF5340492.1"/>
    </source>
</evidence>
<evidence type="ECO:0000256" key="2">
    <source>
        <dbReference type="ARBA" id="ARBA00022487"/>
    </source>
</evidence>
<comment type="catalytic activity">
    <reaction evidence="7">
        <text>feruloyl-polysaccharide + H2O = ferulate + polysaccharide.</text>
        <dbReference type="EC" id="3.1.1.73"/>
    </reaction>
</comment>
<evidence type="ECO:0000256" key="4">
    <source>
        <dbReference type="ARBA" id="ARBA00022729"/>
    </source>
</evidence>
<reference evidence="9 10" key="1">
    <citation type="journal article" date="2020" name="ISME J.">
        <title>Uncovering the hidden diversity of litter-decomposition mechanisms in mushroom-forming fungi.</title>
        <authorList>
            <person name="Floudas D."/>
            <person name="Bentzer J."/>
            <person name="Ahren D."/>
            <person name="Johansson T."/>
            <person name="Persson P."/>
            <person name="Tunlid A."/>
        </authorList>
    </citation>
    <scope>NUCLEOTIDE SEQUENCE [LARGE SCALE GENOMIC DNA]</scope>
    <source>
        <strain evidence="9 10">CBS 291.85</strain>
    </source>
</reference>
<dbReference type="GO" id="GO:0045493">
    <property type="term" value="P:xylan catabolic process"/>
    <property type="evidence" value="ECO:0007669"/>
    <property type="project" value="UniProtKB-KW"/>
</dbReference>
<keyword evidence="2" id="KW-0719">Serine esterase</keyword>
<keyword evidence="10" id="KW-1185">Reference proteome</keyword>
<dbReference type="InterPro" id="IPR011118">
    <property type="entry name" value="Tannase/feruloyl_esterase"/>
</dbReference>
<proteinExistence type="predicted"/>
<evidence type="ECO:0000256" key="8">
    <source>
        <dbReference type="SAM" id="MobiDB-lite"/>
    </source>
</evidence>
<dbReference type="PANTHER" id="PTHR33938">
    <property type="entry name" value="FERULOYL ESTERASE B-RELATED"/>
    <property type="match status" value="1"/>
</dbReference>
<evidence type="ECO:0000313" key="10">
    <source>
        <dbReference type="Proteomes" id="UP000559256"/>
    </source>
</evidence>
<dbReference type="EMBL" id="JAACJM010000175">
    <property type="protein sequence ID" value="KAF5340492.1"/>
    <property type="molecule type" value="Genomic_DNA"/>
</dbReference>
<accession>A0A8H5CH54</accession>
<name>A0A8H5CH54_9AGAR</name>
<dbReference type="PANTHER" id="PTHR33938:SF15">
    <property type="entry name" value="FERULOYL ESTERASE B-RELATED"/>
    <property type="match status" value="1"/>
</dbReference>
<keyword evidence="6" id="KW-1015">Disulfide bond</keyword>
<keyword evidence="3" id="KW-0119">Carbohydrate metabolism</keyword>
<evidence type="ECO:0000256" key="7">
    <source>
        <dbReference type="ARBA" id="ARBA00034075"/>
    </source>
</evidence>
<keyword evidence="3" id="KW-0624">Polysaccharide degradation</keyword>
<evidence type="ECO:0000256" key="3">
    <source>
        <dbReference type="ARBA" id="ARBA00022651"/>
    </source>
</evidence>